<keyword evidence="1" id="KW-0472">Membrane</keyword>
<keyword evidence="4" id="KW-1185">Reference proteome</keyword>
<dbReference type="AlphaFoldDB" id="A0A2W1NFV4"/>
<name>A0A2W1NFV4_PAEXE</name>
<dbReference type="Pfam" id="PF04892">
    <property type="entry name" value="VanZ"/>
    <property type="match status" value="1"/>
</dbReference>
<feature type="domain" description="VanZ-like" evidence="2">
    <location>
        <begin position="8"/>
        <end position="119"/>
    </location>
</feature>
<evidence type="ECO:0000313" key="3">
    <source>
        <dbReference type="EMBL" id="PZE22560.1"/>
    </source>
</evidence>
<dbReference type="InterPro" id="IPR006976">
    <property type="entry name" value="VanZ-like"/>
</dbReference>
<keyword evidence="1" id="KW-0812">Transmembrane</keyword>
<sequence>MRNAVRWLPALVWMTVIYCLSAQTGDDLGGWLHELQQLVPLMQGFDWGHFVSYFILALTYAWGLGGRRLTWRRKALVVVLCVIYGLTDEYHQSFVPGRSPDIIDIRNDAIGAALAMLFLTVPAVRRNYDRWTGAKYY</sequence>
<gene>
    <name evidence="3" type="ORF">CBW46_001910</name>
</gene>
<evidence type="ECO:0000256" key="1">
    <source>
        <dbReference type="SAM" id="Phobius"/>
    </source>
</evidence>
<dbReference type="EMBL" id="NHRJ02000001">
    <property type="protein sequence ID" value="PZE22560.1"/>
    <property type="molecule type" value="Genomic_DNA"/>
</dbReference>
<dbReference type="NCBIfam" id="NF037970">
    <property type="entry name" value="vanZ_1"/>
    <property type="match status" value="1"/>
</dbReference>
<proteinExistence type="predicted"/>
<protein>
    <recommendedName>
        <fullName evidence="2">VanZ-like domain-containing protein</fullName>
    </recommendedName>
</protein>
<reference evidence="3" key="1">
    <citation type="submission" date="2018-06" db="EMBL/GenBank/DDBJ databases">
        <title>Paenibacillus xerothermodurans sp. nov. an extremely dry heat resistant spore forming bacterium isolated from the soil of Cape Canaveral, Florida.</title>
        <authorList>
            <person name="Seuylemezian A."/>
            <person name="Kaur N."/>
            <person name="Patil P."/>
            <person name="Patil P."/>
            <person name="Mayilraj S."/>
            <person name="Vaishampayan P."/>
        </authorList>
    </citation>
    <scope>NUCLEOTIDE SEQUENCE [LARGE SCALE GENOMIC DNA]</scope>
    <source>
        <strain evidence="3">ATCC 27380</strain>
    </source>
</reference>
<feature type="transmembrane region" description="Helical" evidence="1">
    <location>
        <begin position="45"/>
        <end position="64"/>
    </location>
</feature>
<comment type="caution">
    <text evidence="3">The sequence shown here is derived from an EMBL/GenBank/DDBJ whole genome shotgun (WGS) entry which is preliminary data.</text>
</comment>
<keyword evidence="1" id="KW-1133">Transmembrane helix</keyword>
<dbReference type="OrthoDB" id="291892at2"/>
<dbReference type="RefSeq" id="WP_089198330.1">
    <property type="nucleotide sequence ID" value="NZ_NHRJ02000001.1"/>
</dbReference>
<organism evidence="3 4">
    <name type="scientific">Paenibacillus xerothermodurans</name>
    <dbReference type="NCBI Taxonomy" id="1977292"/>
    <lineage>
        <taxon>Bacteria</taxon>
        <taxon>Bacillati</taxon>
        <taxon>Bacillota</taxon>
        <taxon>Bacilli</taxon>
        <taxon>Bacillales</taxon>
        <taxon>Paenibacillaceae</taxon>
        <taxon>Paenibacillus</taxon>
    </lineage>
</organism>
<evidence type="ECO:0000313" key="4">
    <source>
        <dbReference type="Proteomes" id="UP000214746"/>
    </source>
</evidence>
<accession>A0A2W1NFV4</accession>
<dbReference type="Proteomes" id="UP000214746">
    <property type="component" value="Unassembled WGS sequence"/>
</dbReference>
<evidence type="ECO:0000259" key="2">
    <source>
        <dbReference type="Pfam" id="PF04892"/>
    </source>
</evidence>